<evidence type="ECO:0000256" key="2">
    <source>
        <dbReference type="ARBA" id="ARBA00022737"/>
    </source>
</evidence>
<dbReference type="InterPro" id="IPR051746">
    <property type="entry name" value="Kelch_domain_containing_8"/>
</dbReference>
<evidence type="ECO:0000313" key="6">
    <source>
        <dbReference type="Proteomes" id="UP000242188"/>
    </source>
</evidence>
<evidence type="ECO:0000259" key="4">
    <source>
        <dbReference type="Pfam" id="PF24981"/>
    </source>
</evidence>
<dbReference type="AlphaFoldDB" id="A0A210PFN3"/>
<dbReference type="InterPro" id="IPR015915">
    <property type="entry name" value="Kelch-typ_b-propeller"/>
</dbReference>
<organism evidence="5 6">
    <name type="scientific">Mizuhopecten yessoensis</name>
    <name type="common">Japanese scallop</name>
    <name type="synonym">Patinopecten yessoensis</name>
    <dbReference type="NCBI Taxonomy" id="6573"/>
    <lineage>
        <taxon>Eukaryota</taxon>
        <taxon>Metazoa</taxon>
        <taxon>Spiralia</taxon>
        <taxon>Lophotrochozoa</taxon>
        <taxon>Mollusca</taxon>
        <taxon>Bivalvia</taxon>
        <taxon>Autobranchia</taxon>
        <taxon>Pteriomorphia</taxon>
        <taxon>Pectinida</taxon>
        <taxon>Pectinoidea</taxon>
        <taxon>Pectinidae</taxon>
        <taxon>Mizuhopecten</taxon>
    </lineage>
</organism>
<gene>
    <name evidence="5" type="ORF">KP79_PYT26089</name>
</gene>
<keyword evidence="2" id="KW-0677">Repeat</keyword>
<dbReference type="PANTHER" id="PTHR46260:SF3">
    <property type="entry name" value="RING-TYPE DOMAIN-CONTAINING PROTEIN"/>
    <property type="match status" value="1"/>
</dbReference>
<feature type="region of interest" description="Disordered" evidence="3">
    <location>
        <begin position="1"/>
        <end position="61"/>
    </location>
</feature>
<reference evidence="5 6" key="1">
    <citation type="journal article" date="2017" name="Nat. Ecol. Evol.">
        <title>Scallop genome provides insights into evolution of bilaterian karyotype and development.</title>
        <authorList>
            <person name="Wang S."/>
            <person name="Zhang J."/>
            <person name="Jiao W."/>
            <person name="Li J."/>
            <person name="Xun X."/>
            <person name="Sun Y."/>
            <person name="Guo X."/>
            <person name="Huan P."/>
            <person name="Dong B."/>
            <person name="Zhang L."/>
            <person name="Hu X."/>
            <person name="Sun X."/>
            <person name="Wang J."/>
            <person name="Zhao C."/>
            <person name="Wang Y."/>
            <person name="Wang D."/>
            <person name="Huang X."/>
            <person name="Wang R."/>
            <person name="Lv J."/>
            <person name="Li Y."/>
            <person name="Zhang Z."/>
            <person name="Liu B."/>
            <person name="Lu W."/>
            <person name="Hui Y."/>
            <person name="Liang J."/>
            <person name="Zhou Z."/>
            <person name="Hou R."/>
            <person name="Li X."/>
            <person name="Liu Y."/>
            <person name="Li H."/>
            <person name="Ning X."/>
            <person name="Lin Y."/>
            <person name="Zhao L."/>
            <person name="Xing Q."/>
            <person name="Dou J."/>
            <person name="Li Y."/>
            <person name="Mao J."/>
            <person name="Guo H."/>
            <person name="Dou H."/>
            <person name="Li T."/>
            <person name="Mu C."/>
            <person name="Jiang W."/>
            <person name="Fu Q."/>
            <person name="Fu X."/>
            <person name="Miao Y."/>
            <person name="Liu J."/>
            <person name="Yu Q."/>
            <person name="Li R."/>
            <person name="Liao H."/>
            <person name="Li X."/>
            <person name="Kong Y."/>
            <person name="Jiang Z."/>
            <person name="Chourrout D."/>
            <person name="Li R."/>
            <person name="Bao Z."/>
        </authorList>
    </citation>
    <scope>NUCLEOTIDE SEQUENCE [LARGE SCALE GENOMIC DNA]</scope>
    <source>
        <strain evidence="5 6">PY_sf001</strain>
    </source>
</reference>
<dbReference type="Pfam" id="PF24981">
    <property type="entry name" value="Beta-prop_ATRN-LZTR1"/>
    <property type="match status" value="1"/>
</dbReference>
<comment type="caution">
    <text evidence="5">The sequence shown here is derived from an EMBL/GenBank/DDBJ whole genome shotgun (WGS) entry which is preliminary data.</text>
</comment>
<dbReference type="PANTHER" id="PTHR46260">
    <property type="entry name" value="RING-TYPE DOMAIN-CONTAINING PROTEIN"/>
    <property type="match status" value="1"/>
</dbReference>
<proteinExistence type="predicted"/>
<evidence type="ECO:0000256" key="1">
    <source>
        <dbReference type="ARBA" id="ARBA00022441"/>
    </source>
</evidence>
<keyword evidence="6" id="KW-1185">Reference proteome</keyword>
<dbReference type="STRING" id="6573.A0A210PFN3"/>
<dbReference type="Proteomes" id="UP000242188">
    <property type="component" value="Unassembled WGS sequence"/>
</dbReference>
<evidence type="ECO:0000313" key="5">
    <source>
        <dbReference type="EMBL" id="OWF35298.1"/>
    </source>
</evidence>
<dbReference type="SUPFAM" id="SSF117281">
    <property type="entry name" value="Kelch motif"/>
    <property type="match status" value="2"/>
</dbReference>
<keyword evidence="1" id="KW-0880">Kelch repeat</keyword>
<dbReference type="InterPro" id="IPR056737">
    <property type="entry name" value="Beta-prop_ATRN-MKLN-like"/>
</dbReference>
<name>A0A210PFN3_MIZYE</name>
<dbReference type="OrthoDB" id="8185403at2759"/>
<dbReference type="InterPro" id="IPR006652">
    <property type="entry name" value="Kelch_1"/>
</dbReference>
<protein>
    <submittedName>
        <fullName evidence="5">Kelch domain-containing protein 8B</fullName>
    </submittedName>
</protein>
<dbReference type="SMART" id="SM00612">
    <property type="entry name" value="Kelch"/>
    <property type="match status" value="6"/>
</dbReference>
<feature type="compositionally biased region" description="Basic and acidic residues" evidence="3">
    <location>
        <begin position="1"/>
        <end position="30"/>
    </location>
</feature>
<sequence>MSEGDAKVSESVENKTPEEEDKILDKEETVKAGPSEGDAATGGAEAAPIENGTKNKVKHKKKGKKEVVYGVKLPIIASTPVGATGGSYKWETLKMMMNPRVFATPVLHNNELYIIGGCDEKGEPLDSCEHYNAAKRKWNALNNMPTKRAAPACGVVKDKIIAIGGVGISQSAVDAVEVYSIASKQWSKMESLVNPLLGLSLVIKDDLVYVVGGMSDDTNPSDSLLSYDVERNVWKNYARMNVPRYATFSFIVNGKLYVIGGRQGKIPSAAFECYDFEQNKWEQLANIPGMTKRVFAMYAAADKYIFSIGGLNQPATLGFSSAMELFNTETKQWEGAPDMKIKRGDFAVGVVGTRIICAGGLGNQGKPLNSVEAFDWGSKQWSEITDLPSSHCSCAHIMLNGRLHILGGLTMGGAGKKVEALGYR</sequence>
<dbReference type="Gene3D" id="2.120.10.80">
    <property type="entry name" value="Kelch-type beta propeller"/>
    <property type="match status" value="2"/>
</dbReference>
<accession>A0A210PFN3</accession>
<dbReference type="EMBL" id="NEDP02076733">
    <property type="protein sequence ID" value="OWF35298.1"/>
    <property type="molecule type" value="Genomic_DNA"/>
</dbReference>
<feature type="compositionally biased region" description="Low complexity" evidence="3">
    <location>
        <begin position="36"/>
        <end position="54"/>
    </location>
</feature>
<evidence type="ECO:0000256" key="3">
    <source>
        <dbReference type="SAM" id="MobiDB-lite"/>
    </source>
</evidence>
<dbReference type="Pfam" id="PF01344">
    <property type="entry name" value="Kelch_1"/>
    <property type="match status" value="1"/>
</dbReference>
<feature type="domain" description="Attractin/MKLN-like beta-propeller" evidence="4">
    <location>
        <begin position="89"/>
        <end position="312"/>
    </location>
</feature>